<reference evidence="1 2" key="1">
    <citation type="submission" date="2020-05" db="EMBL/GenBank/DDBJ databases">
        <title>Identification and distribution of gene clusters putatively required for synthesis of sphingolipid metabolism inhibitors in phylogenetically diverse species of the filamentous fungus Fusarium.</title>
        <authorList>
            <person name="Kim H.-S."/>
            <person name="Busman M."/>
            <person name="Brown D.W."/>
            <person name="Divon H."/>
            <person name="Uhlig S."/>
            <person name="Proctor R.H."/>
        </authorList>
    </citation>
    <scope>NUCLEOTIDE SEQUENCE [LARGE SCALE GENOMIC DNA]</scope>
    <source>
        <strain evidence="1 2">NRRL 66243</strain>
    </source>
</reference>
<comment type="caution">
    <text evidence="1">The sequence shown here is derived from an EMBL/GenBank/DDBJ whole genome shotgun (WGS) entry which is preliminary data.</text>
</comment>
<dbReference type="OrthoDB" id="5544375at2759"/>
<sequence>MNHNHNHDDSSHASSFTKTSQLKASSPRLARQIANADQKPQSTRYSEMLPANIIAKGQTRPAILYFLVLWLMEFCFDCLNARFRCLDMEISRPLEEIVLNLMLALILGSYRPVKPRPYSTAGLLCDHVSVAGEAPHSGATLGVAGPGVFATSGSHGSPLHAGISRKAITGIEHRLYSHCGRHNGFQRVETNLLTCVEGTDASRSKIVELQLQARVAEELKKLQQKEAEALKIAHEKLASADFKDDNSTSQYTVSKEIEAMRKKLESRKQVRPLPESVEGARNEVIRCLREHDRRPLDCWQEVENFKAEVKKLEKSWVEKVVS</sequence>
<dbReference type="Pfam" id="PF07956">
    <property type="entry name" value="DUF1690"/>
    <property type="match status" value="1"/>
</dbReference>
<dbReference type="RefSeq" id="XP_037210059.1">
    <property type="nucleotide sequence ID" value="XM_037349009.1"/>
</dbReference>
<proteinExistence type="predicted"/>
<dbReference type="GeneID" id="59301279"/>
<organism evidence="1 2">
    <name type="scientific">Fusarium tjaetaba</name>
    <dbReference type="NCBI Taxonomy" id="1567544"/>
    <lineage>
        <taxon>Eukaryota</taxon>
        <taxon>Fungi</taxon>
        <taxon>Dikarya</taxon>
        <taxon>Ascomycota</taxon>
        <taxon>Pezizomycotina</taxon>
        <taxon>Sordariomycetes</taxon>
        <taxon>Hypocreomycetidae</taxon>
        <taxon>Hypocreales</taxon>
        <taxon>Nectriaceae</taxon>
        <taxon>Fusarium</taxon>
        <taxon>Fusarium fujikuroi species complex</taxon>
    </lineage>
</organism>
<dbReference type="EMBL" id="JAAQRI010000058">
    <property type="protein sequence ID" value="KAF5644261.1"/>
    <property type="molecule type" value="Genomic_DNA"/>
</dbReference>
<protein>
    <submittedName>
        <fullName evidence="1">Ochre suppressor tyr-tRNA</fullName>
    </submittedName>
</protein>
<dbReference type="InterPro" id="IPR012471">
    <property type="entry name" value="DUF1690"/>
</dbReference>
<accession>A0A8H5S0E7</accession>
<dbReference type="Proteomes" id="UP000530670">
    <property type="component" value="Unassembled WGS sequence"/>
</dbReference>
<keyword evidence="2" id="KW-1185">Reference proteome</keyword>
<dbReference type="AlphaFoldDB" id="A0A8H5S0E7"/>
<evidence type="ECO:0000313" key="1">
    <source>
        <dbReference type="EMBL" id="KAF5644261.1"/>
    </source>
</evidence>
<evidence type="ECO:0000313" key="2">
    <source>
        <dbReference type="Proteomes" id="UP000530670"/>
    </source>
</evidence>
<name>A0A8H5S0E7_9HYPO</name>
<gene>
    <name evidence="1" type="ORF">FTJAE_2780</name>
</gene>